<dbReference type="EMBL" id="BPLR01001146">
    <property type="protein sequence ID" value="GIZ00309.1"/>
    <property type="molecule type" value="Genomic_DNA"/>
</dbReference>
<name>A0AAV4Y2C4_CAEEX</name>
<dbReference type="AlphaFoldDB" id="A0AAV4Y2C4"/>
<sequence>MNSTTAREKKRSIRTKERLPITADVEAADIQLSPSDFYNRNSPQIVAESSPSLSTYFCSTDLRTSTPHSMNKMQKEFKGQFNYWPTSFKDENRFGWVNAVQKTLRSKSRFGQTAFCSMDRAKPMALEQYAV</sequence>
<gene>
    <name evidence="1" type="ORF">CEXT_595541</name>
</gene>
<evidence type="ECO:0000313" key="1">
    <source>
        <dbReference type="EMBL" id="GIZ00309.1"/>
    </source>
</evidence>
<keyword evidence="2" id="KW-1185">Reference proteome</keyword>
<reference evidence="1 2" key="1">
    <citation type="submission" date="2021-06" db="EMBL/GenBank/DDBJ databases">
        <title>Caerostris extrusa draft genome.</title>
        <authorList>
            <person name="Kono N."/>
            <person name="Arakawa K."/>
        </authorList>
    </citation>
    <scope>NUCLEOTIDE SEQUENCE [LARGE SCALE GENOMIC DNA]</scope>
</reference>
<proteinExistence type="predicted"/>
<dbReference type="Proteomes" id="UP001054945">
    <property type="component" value="Unassembled WGS sequence"/>
</dbReference>
<protein>
    <submittedName>
        <fullName evidence="1">Uncharacterized protein</fullName>
    </submittedName>
</protein>
<evidence type="ECO:0000313" key="2">
    <source>
        <dbReference type="Proteomes" id="UP001054945"/>
    </source>
</evidence>
<comment type="caution">
    <text evidence="1">The sequence shown here is derived from an EMBL/GenBank/DDBJ whole genome shotgun (WGS) entry which is preliminary data.</text>
</comment>
<organism evidence="1 2">
    <name type="scientific">Caerostris extrusa</name>
    <name type="common">Bark spider</name>
    <name type="synonym">Caerostris bankana</name>
    <dbReference type="NCBI Taxonomy" id="172846"/>
    <lineage>
        <taxon>Eukaryota</taxon>
        <taxon>Metazoa</taxon>
        <taxon>Ecdysozoa</taxon>
        <taxon>Arthropoda</taxon>
        <taxon>Chelicerata</taxon>
        <taxon>Arachnida</taxon>
        <taxon>Araneae</taxon>
        <taxon>Araneomorphae</taxon>
        <taxon>Entelegynae</taxon>
        <taxon>Araneoidea</taxon>
        <taxon>Araneidae</taxon>
        <taxon>Caerostris</taxon>
    </lineage>
</organism>
<accession>A0AAV4Y2C4</accession>